<dbReference type="EMBL" id="LSRX01002312">
    <property type="protein sequence ID" value="OLP75721.1"/>
    <property type="molecule type" value="Genomic_DNA"/>
</dbReference>
<evidence type="ECO:0000313" key="1">
    <source>
        <dbReference type="EMBL" id="OLP75721.1"/>
    </source>
</evidence>
<dbReference type="OrthoDB" id="424850at2759"/>
<organism evidence="1 2">
    <name type="scientific">Symbiodinium microadriaticum</name>
    <name type="common">Dinoflagellate</name>
    <name type="synonym">Zooxanthella microadriatica</name>
    <dbReference type="NCBI Taxonomy" id="2951"/>
    <lineage>
        <taxon>Eukaryota</taxon>
        <taxon>Sar</taxon>
        <taxon>Alveolata</taxon>
        <taxon>Dinophyceae</taxon>
        <taxon>Suessiales</taxon>
        <taxon>Symbiodiniaceae</taxon>
        <taxon>Symbiodinium</taxon>
    </lineage>
</organism>
<name>A0A1Q9BYG7_SYMMI</name>
<protein>
    <submittedName>
        <fullName evidence="1">Uncharacterized protein</fullName>
    </submittedName>
</protein>
<dbReference type="Proteomes" id="UP000186817">
    <property type="component" value="Unassembled WGS sequence"/>
</dbReference>
<reference evidence="1 2" key="1">
    <citation type="submission" date="2016-02" db="EMBL/GenBank/DDBJ databases">
        <title>Genome analysis of coral dinoflagellate symbionts highlights evolutionary adaptations to a symbiotic lifestyle.</title>
        <authorList>
            <person name="Aranda M."/>
            <person name="Li Y."/>
            <person name="Liew Y.J."/>
            <person name="Baumgarten S."/>
            <person name="Simakov O."/>
            <person name="Wilson M."/>
            <person name="Piel J."/>
            <person name="Ashoor H."/>
            <person name="Bougouffa S."/>
            <person name="Bajic V.B."/>
            <person name="Ryu T."/>
            <person name="Ravasi T."/>
            <person name="Bayer T."/>
            <person name="Micklem G."/>
            <person name="Kim H."/>
            <person name="Bhak J."/>
            <person name="Lajeunesse T.C."/>
            <person name="Voolstra C.R."/>
        </authorList>
    </citation>
    <scope>NUCLEOTIDE SEQUENCE [LARGE SCALE GENOMIC DNA]</scope>
    <source>
        <strain evidence="1 2">CCMP2467</strain>
    </source>
</reference>
<accession>A0A1Q9BYG7</accession>
<dbReference type="AlphaFoldDB" id="A0A1Q9BYG7"/>
<proteinExistence type="predicted"/>
<evidence type="ECO:0000313" key="2">
    <source>
        <dbReference type="Proteomes" id="UP000186817"/>
    </source>
</evidence>
<comment type="caution">
    <text evidence="1">The sequence shown here is derived from an EMBL/GenBank/DDBJ whole genome shotgun (WGS) entry which is preliminary data.</text>
</comment>
<sequence length="410" mass="45613">MRLQDVEDLSTDARRALWRQGAGILRADLWSANMPCAGVVCLHAERASASDLQRILRGLEEAEFRAIQSVRILRVLLLLPLFRGGARGLLAELVASFLVPALQQPAPAPLFALFTPVCPAVPRNLPRHAFAHDLEPENLLRMWSEVSLLRRCNAVQRGDVVQLWRRFGLLCFELYPPCALRFLSSVAMLAQLLASTDLVHLLLHLLWPHIRVRFAWTAPWVNASSGTTSILFLENTARESICQRLQSGFLNGLQCPTFERLAVPSLSWLAPHVPVVGQAGRLWNVSLEEQGTLIPMEVRDVVDFIESHLVEAWFYTDVGNIEGYVDFYLLHVRCGDYDLLLTCCEVDLAAWCFASDGSSAMHQVEVAATFAEHAAFHGPFPVRDSDEVGATFAEHAAFHGPFPVSDSDEA</sequence>
<gene>
    <name evidence="1" type="ORF">AK812_SmicGene44439</name>
</gene>
<keyword evidence="2" id="KW-1185">Reference proteome</keyword>